<feature type="domain" description="Methyltransferase type 12" evidence="2">
    <location>
        <begin position="79"/>
        <end position="171"/>
    </location>
</feature>
<reference evidence="3 4" key="1">
    <citation type="submission" date="2020-08" db="EMBL/GenBank/DDBJ databases">
        <title>Sequencing the genomes of 1000 actinobacteria strains.</title>
        <authorList>
            <person name="Klenk H.-P."/>
        </authorList>
    </citation>
    <scope>NUCLEOTIDE SEQUENCE [LARGE SCALE GENOMIC DNA]</scope>
    <source>
        <strain evidence="3 4">DSM 45582</strain>
    </source>
</reference>
<dbReference type="Gene3D" id="3.40.50.150">
    <property type="entry name" value="Vaccinia Virus protein VP39"/>
    <property type="match status" value="1"/>
</dbReference>
<dbReference type="RefSeq" id="WP_184480184.1">
    <property type="nucleotide sequence ID" value="NZ_JACHIV010000001.1"/>
</dbReference>
<feature type="region of interest" description="Disordered" evidence="1">
    <location>
        <begin position="326"/>
        <end position="347"/>
    </location>
</feature>
<evidence type="ECO:0000256" key="1">
    <source>
        <dbReference type="SAM" id="MobiDB-lite"/>
    </source>
</evidence>
<name>A0A840NMN5_9PSEU</name>
<evidence type="ECO:0000259" key="2">
    <source>
        <dbReference type="Pfam" id="PF08242"/>
    </source>
</evidence>
<proteinExistence type="predicted"/>
<dbReference type="EMBL" id="JACHIV010000001">
    <property type="protein sequence ID" value="MBB5070539.1"/>
    <property type="molecule type" value="Genomic_DNA"/>
</dbReference>
<dbReference type="AlphaFoldDB" id="A0A840NMN5"/>
<dbReference type="InterPro" id="IPR029063">
    <property type="entry name" value="SAM-dependent_MTases_sf"/>
</dbReference>
<dbReference type="InterPro" id="IPR013217">
    <property type="entry name" value="Methyltransf_12"/>
</dbReference>
<dbReference type="SUPFAM" id="SSF53335">
    <property type="entry name" value="S-adenosyl-L-methionine-dependent methyltransferases"/>
    <property type="match status" value="1"/>
</dbReference>
<keyword evidence="3" id="KW-0489">Methyltransferase</keyword>
<comment type="caution">
    <text evidence="3">The sequence shown here is derived from an EMBL/GenBank/DDBJ whole genome shotgun (WGS) entry which is preliminary data.</text>
</comment>
<gene>
    <name evidence="3" type="ORF">BJ969_003627</name>
</gene>
<dbReference type="GO" id="GO:0008168">
    <property type="term" value="F:methyltransferase activity"/>
    <property type="evidence" value="ECO:0007669"/>
    <property type="project" value="UniProtKB-KW"/>
</dbReference>
<keyword evidence="4" id="KW-1185">Reference proteome</keyword>
<sequence>MTDPIGTRPDTGPTGEERILAQWTGIYDAVYRHVGDRPDRDFAGFRSGLSGENYTDAEVIEWIDGTVAQVLALHPRSVLDVGAGTGLIARGLLPHVDRYAGTDISPRGVDRLRSGLGGWAGAEFAVRDADGIGDLGSFDAVVVNSVIQHFPGADYLRRALARMAEVSAPAGAVFIGDVPGLHLRDLHHLCVVANRLRATSKVPSAGDVREQLSGSAALDRELVVHPDFFTAFAAEHGLSADVRLKPGRRPIEMNLFRYDVRLHHRADDLLDPTEVERTPWDGAPAAALAERAAASSAPTAITGIPRPELTPIAAALDRLRELTAEAPVDPGSLPTGSGADAPGPGMHHADVVDAAAALGRACFVTPSATDPTAYDAVFAGAGRTRGLAVPTSPGSDRPWTTGPSPLTPAGGR</sequence>
<dbReference type="Proteomes" id="UP000580474">
    <property type="component" value="Unassembled WGS sequence"/>
</dbReference>
<organism evidence="3 4">
    <name type="scientific">Saccharopolyspora gloriosae</name>
    <dbReference type="NCBI Taxonomy" id="455344"/>
    <lineage>
        <taxon>Bacteria</taxon>
        <taxon>Bacillati</taxon>
        <taxon>Actinomycetota</taxon>
        <taxon>Actinomycetes</taxon>
        <taxon>Pseudonocardiales</taxon>
        <taxon>Pseudonocardiaceae</taxon>
        <taxon>Saccharopolyspora</taxon>
    </lineage>
</organism>
<accession>A0A840NMN5</accession>
<keyword evidence="3" id="KW-0808">Transferase</keyword>
<feature type="region of interest" description="Disordered" evidence="1">
    <location>
        <begin position="385"/>
        <end position="412"/>
    </location>
</feature>
<dbReference type="Pfam" id="PF08242">
    <property type="entry name" value="Methyltransf_12"/>
    <property type="match status" value="1"/>
</dbReference>
<protein>
    <submittedName>
        <fullName evidence="3">SAM-dependent methyltransferase</fullName>
    </submittedName>
</protein>
<dbReference type="GO" id="GO:0032259">
    <property type="term" value="P:methylation"/>
    <property type="evidence" value="ECO:0007669"/>
    <property type="project" value="UniProtKB-KW"/>
</dbReference>
<dbReference type="CDD" id="cd02440">
    <property type="entry name" value="AdoMet_MTases"/>
    <property type="match status" value="1"/>
</dbReference>
<evidence type="ECO:0000313" key="4">
    <source>
        <dbReference type="Proteomes" id="UP000580474"/>
    </source>
</evidence>
<evidence type="ECO:0000313" key="3">
    <source>
        <dbReference type="EMBL" id="MBB5070539.1"/>
    </source>
</evidence>